<dbReference type="PROSITE" id="PS50021">
    <property type="entry name" value="CH"/>
    <property type="match status" value="1"/>
</dbReference>
<dbReference type="Pfam" id="PF06294">
    <property type="entry name" value="CH_2"/>
    <property type="match status" value="1"/>
</dbReference>
<evidence type="ECO:0000259" key="2">
    <source>
        <dbReference type="PROSITE" id="PS50021"/>
    </source>
</evidence>
<dbReference type="InterPro" id="IPR010441">
    <property type="entry name" value="CH_2"/>
</dbReference>
<dbReference type="GO" id="GO:0008017">
    <property type="term" value="F:microtubule binding"/>
    <property type="evidence" value="ECO:0007669"/>
    <property type="project" value="TreeGrafter"/>
</dbReference>
<dbReference type="PANTHER" id="PTHR12509:SF9">
    <property type="entry name" value="SPERM FLAGELLAR PROTEIN 1 ISOFORM X1"/>
    <property type="match status" value="1"/>
</dbReference>
<dbReference type="Gene3D" id="1.10.418.10">
    <property type="entry name" value="Calponin-like domain"/>
    <property type="match status" value="1"/>
</dbReference>
<evidence type="ECO:0000313" key="4">
    <source>
        <dbReference type="Proteomes" id="UP000030690"/>
    </source>
</evidence>
<dbReference type="Proteomes" id="UP000030690">
    <property type="component" value="Unassembled WGS sequence"/>
</dbReference>
<dbReference type="GO" id="GO:0051493">
    <property type="term" value="P:regulation of cytoskeleton organization"/>
    <property type="evidence" value="ECO:0007669"/>
    <property type="project" value="TreeGrafter"/>
</dbReference>
<dbReference type="EMBL" id="KI925078">
    <property type="protein sequence ID" value="ETW18710.1"/>
    <property type="molecule type" value="Genomic_DNA"/>
</dbReference>
<dbReference type="InterPro" id="IPR036872">
    <property type="entry name" value="CH_dom_sf"/>
</dbReference>
<dbReference type="InterPro" id="IPR001715">
    <property type="entry name" value="CH_dom"/>
</dbReference>
<dbReference type="GO" id="GO:0005930">
    <property type="term" value="C:axoneme"/>
    <property type="evidence" value="ECO:0007669"/>
    <property type="project" value="TreeGrafter"/>
</dbReference>
<dbReference type="OrthoDB" id="193300at2759"/>
<dbReference type="PANTHER" id="PTHR12509">
    <property type="entry name" value="SPERMATOGENESIS-ASSOCIATED 4-RELATED"/>
    <property type="match status" value="1"/>
</dbReference>
<gene>
    <name evidence="3" type="ORF">PFFVO_02606</name>
</gene>
<dbReference type="SUPFAM" id="SSF47576">
    <property type="entry name" value="Calponin-homology domain, CH-domain"/>
    <property type="match status" value="1"/>
</dbReference>
<name>A0A024V964_PLAFA</name>
<organism evidence="3 4">
    <name type="scientific">Plasmodium falciparum Vietnam Oak-Knoll</name>
    <name type="common">FVO</name>
    <dbReference type="NCBI Taxonomy" id="1036723"/>
    <lineage>
        <taxon>Eukaryota</taxon>
        <taxon>Sar</taxon>
        <taxon>Alveolata</taxon>
        <taxon>Apicomplexa</taxon>
        <taxon>Aconoidasida</taxon>
        <taxon>Haemosporida</taxon>
        <taxon>Plasmodiidae</taxon>
        <taxon>Plasmodium</taxon>
        <taxon>Plasmodium (Laverania)</taxon>
    </lineage>
</organism>
<evidence type="ECO:0000256" key="1">
    <source>
        <dbReference type="SAM" id="MobiDB-lite"/>
    </source>
</evidence>
<sequence length="216" mass="25913">MSKNELVKIVSKVREDELNELHEWLNNFTLSRKIKNVNRDFSDGVLMAELVNSCLPRFVELHNYSKANSINQKRYNWNTLNEKVFKRLDFKIDKKNVEEIVNSKCLGVEKVLITFKKQLFKFQNEIKEEEDNLNHTENNNEENSSDNNNISTKENNIDESNSENFHNDEIIKILKYKIFNLEKLLKIKVNQKRCWTRKKLKKIHETFMLQKIYKKT</sequence>
<dbReference type="FunFam" id="1.10.418.10:FF:000059">
    <property type="entry name" value="RIKEN cDNA 6430531B16 gene"/>
    <property type="match status" value="1"/>
</dbReference>
<reference evidence="3 4" key="2">
    <citation type="submission" date="2013-02" db="EMBL/GenBank/DDBJ databases">
        <title>The Genome Sequence of Plasmodium falciparum Vietnam Oak-Knoll (FVO).</title>
        <authorList>
            <consortium name="The Broad Institute Genome Sequencing Platform"/>
            <consortium name="The Broad Institute Genome Sequencing Center for Infectious Disease"/>
            <person name="Neafsey D."/>
            <person name="Cheeseman I."/>
            <person name="Volkman S."/>
            <person name="Adams J."/>
            <person name="Walker B."/>
            <person name="Young S.K."/>
            <person name="Zeng Q."/>
            <person name="Gargeya S."/>
            <person name="Fitzgerald M."/>
            <person name="Haas B."/>
            <person name="Abouelleil A."/>
            <person name="Alvarado L."/>
            <person name="Arachchi H.M."/>
            <person name="Berlin A.M."/>
            <person name="Chapman S.B."/>
            <person name="Dewar J."/>
            <person name="Goldberg J."/>
            <person name="Griggs A."/>
            <person name="Gujja S."/>
            <person name="Hansen M."/>
            <person name="Howarth C."/>
            <person name="Imamovic A."/>
            <person name="Larimer J."/>
            <person name="McCowan C."/>
            <person name="Murphy C."/>
            <person name="Neiman D."/>
            <person name="Pearson M."/>
            <person name="Priest M."/>
            <person name="Roberts A."/>
            <person name="Saif S."/>
            <person name="Shea T."/>
            <person name="Sisk P."/>
            <person name="Sykes S."/>
            <person name="Wortman J."/>
            <person name="Nusbaum C."/>
            <person name="Birren B."/>
        </authorList>
    </citation>
    <scope>NUCLEOTIDE SEQUENCE [LARGE SCALE GENOMIC DNA]</scope>
    <source>
        <strain evidence="4">Vietnam Oak-Knoll (FVO)</strain>
    </source>
</reference>
<protein>
    <recommendedName>
        <fullName evidence="2">Calponin-homology (CH) domain-containing protein</fullName>
    </recommendedName>
</protein>
<dbReference type="InterPro" id="IPR052111">
    <property type="entry name" value="Spermatogenesis_Ciliary_MAP"/>
</dbReference>
<feature type="domain" description="Calponin-homology (CH)" evidence="2">
    <location>
        <begin position="15"/>
        <end position="124"/>
    </location>
</feature>
<feature type="region of interest" description="Disordered" evidence="1">
    <location>
        <begin position="131"/>
        <end position="161"/>
    </location>
</feature>
<accession>A0A024V964</accession>
<evidence type="ECO:0000313" key="3">
    <source>
        <dbReference type="EMBL" id="ETW18710.1"/>
    </source>
</evidence>
<proteinExistence type="predicted"/>
<reference evidence="3 4" key="1">
    <citation type="submission" date="2013-02" db="EMBL/GenBank/DDBJ databases">
        <title>The Genome Annotation of Plasmodium falciparum Vietnam Oak-Knoll (FVO).</title>
        <authorList>
            <consortium name="The Broad Institute Genome Sequencing Platform"/>
            <consortium name="The Broad Institute Genome Sequencing Center for Infectious Disease"/>
            <person name="Neafsey D."/>
            <person name="Hoffman S."/>
            <person name="Volkman S."/>
            <person name="Rosenthal P."/>
            <person name="Walker B."/>
            <person name="Young S.K."/>
            <person name="Zeng Q."/>
            <person name="Gargeya S."/>
            <person name="Fitzgerald M."/>
            <person name="Haas B."/>
            <person name="Abouelleil A."/>
            <person name="Allen A.W."/>
            <person name="Alvarado L."/>
            <person name="Arachchi H.M."/>
            <person name="Berlin A.M."/>
            <person name="Chapman S.B."/>
            <person name="Gainer-Dewar J."/>
            <person name="Goldberg J."/>
            <person name="Griggs A."/>
            <person name="Gujja S."/>
            <person name="Hansen M."/>
            <person name="Howarth C."/>
            <person name="Imamovic A."/>
            <person name="Ireland A."/>
            <person name="Larimer J."/>
            <person name="McCowan C."/>
            <person name="Murphy C."/>
            <person name="Pearson M."/>
            <person name="Poon T.W."/>
            <person name="Priest M."/>
            <person name="Roberts A."/>
            <person name="Saif S."/>
            <person name="Shea T."/>
            <person name="Sisk P."/>
            <person name="Sykes S."/>
            <person name="Wortman J."/>
            <person name="Nusbaum C."/>
            <person name="Birren B."/>
        </authorList>
    </citation>
    <scope>NUCLEOTIDE SEQUENCE [LARGE SCALE GENOMIC DNA]</scope>
    <source>
        <strain evidence="4">Vietnam Oak-Knoll (FVO)</strain>
    </source>
</reference>
<feature type="compositionally biased region" description="Polar residues" evidence="1">
    <location>
        <begin position="150"/>
        <end position="161"/>
    </location>
</feature>
<dbReference type="AlphaFoldDB" id="A0A024V964"/>